<dbReference type="GO" id="GO:0071281">
    <property type="term" value="P:cellular response to iron ion"/>
    <property type="evidence" value="ECO:0007669"/>
    <property type="project" value="TreeGrafter"/>
</dbReference>
<dbReference type="Proteomes" id="UP000054078">
    <property type="component" value="Unassembled WGS sequence"/>
</dbReference>
<dbReference type="SUPFAM" id="SSF53807">
    <property type="entry name" value="Helical backbone' metal receptor"/>
    <property type="match status" value="1"/>
</dbReference>
<dbReference type="InterPro" id="IPR006311">
    <property type="entry name" value="TAT_signal"/>
</dbReference>
<evidence type="ECO:0000259" key="4">
    <source>
        <dbReference type="PROSITE" id="PS50983"/>
    </source>
</evidence>
<name>A0A100YV54_TRASO</name>
<evidence type="ECO:0000256" key="1">
    <source>
        <dbReference type="ARBA" id="ARBA00008814"/>
    </source>
</evidence>
<dbReference type="PROSITE" id="PS50983">
    <property type="entry name" value="FE_B12_PBP"/>
    <property type="match status" value="1"/>
</dbReference>
<dbReference type="InterPro" id="IPR002491">
    <property type="entry name" value="ABC_transptr_periplasmic_BD"/>
</dbReference>
<dbReference type="AlphaFoldDB" id="A0A100YV54"/>
<dbReference type="PANTHER" id="PTHR30535:SF34">
    <property type="entry name" value="MOLYBDATE-BINDING PROTEIN MOLA"/>
    <property type="match status" value="1"/>
</dbReference>
<dbReference type="InterPro" id="IPR050902">
    <property type="entry name" value="ABC_Transporter_SBP"/>
</dbReference>
<evidence type="ECO:0000313" key="5">
    <source>
        <dbReference type="EMBL" id="KUH58266.1"/>
    </source>
</evidence>
<dbReference type="STRING" id="1299998.AUL39_07730"/>
<evidence type="ECO:0000256" key="3">
    <source>
        <dbReference type="SAM" id="SignalP"/>
    </source>
</evidence>
<dbReference type="PANTHER" id="PTHR30535">
    <property type="entry name" value="VITAMIN B12-BINDING PROTEIN"/>
    <property type="match status" value="1"/>
</dbReference>
<sequence>MKRIQTTRRGFVSAMSCALGLGALGGLAGCGGAHAPATTEGDSSQASSTRKFTDSCGREVELPDEITKVVPSGPTTQQILLTIKPSLVCGLATKLADAQIKVLGDSVAALPVFGQIYGGKGDFNKESVASAEPQLIIDVGEAKDTIVQDMDDLQERLGVPCVHIESSLDSYDKIYEQLGELLGQEARCSDLAGYCRDVYDEVTGAVSTIPEEDRPRVAYLLGDSGLNAVARGSFQAGVIDMIAQNAIVVEKPSPSGMGQEVSLEQIASDDPEMIVFGPGSIYGTVGDDPAWADITAIREKNYYQVPGMPYNWVSSPAATNQVIGMQWFARICYPEKFETTVQDVAVAYFKTFYDYDLSEEECASVMEGALPKGE</sequence>
<dbReference type="EMBL" id="LOJF01000010">
    <property type="protein sequence ID" value="KUH58266.1"/>
    <property type="molecule type" value="Genomic_DNA"/>
</dbReference>
<evidence type="ECO:0000313" key="6">
    <source>
        <dbReference type="Proteomes" id="UP000054078"/>
    </source>
</evidence>
<dbReference type="RefSeq" id="WP_059055349.1">
    <property type="nucleotide sequence ID" value="NZ_LOJF01000010.1"/>
</dbReference>
<feature type="compositionally biased region" description="Polar residues" evidence="2">
    <location>
        <begin position="40"/>
        <end position="50"/>
    </location>
</feature>
<proteinExistence type="inferred from homology"/>
<feature type="domain" description="Fe/B12 periplasmic-binding" evidence="4">
    <location>
        <begin position="68"/>
        <end position="336"/>
    </location>
</feature>
<dbReference type="Gene3D" id="3.40.50.1980">
    <property type="entry name" value="Nitrogenase molybdenum iron protein domain"/>
    <property type="match status" value="2"/>
</dbReference>
<feature type="chain" id="PRO_5039508363" evidence="3">
    <location>
        <begin position="29"/>
        <end position="374"/>
    </location>
</feature>
<keyword evidence="3" id="KW-0732">Signal</keyword>
<feature type="signal peptide" evidence="3">
    <location>
        <begin position="1"/>
        <end position="28"/>
    </location>
</feature>
<reference evidence="5 6" key="1">
    <citation type="submission" date="2015-12" db="EMBL/GenBank/DDBJ databases">
        <title>Draft Genome Sequence of Olsenella scatoligenes SK9K4T; a Producer of 3-Methylindole- (skatole) and 4-Methylphenol- (p-cresol) Isolated from Pig Feces.</title>
        <authorList>
            <person name="Li X."/>
            <person name="Borg B."/>
            <person name="Canibe N."/>
        </authorList>
    </citation>
    <scope>NUCLEOTIDE SEQUENCE [LARGE SCALE GENOMIC DNA]</scope>
    <source>
        <strain evidence="5 6">SK9K4</strain>
    </source>
</reference>
<feature type="region of interest" description="Disordered" evidence="2">
    <location>
        <begin position="35"/>
        <end position="54"/>
    </location>
</feature>
<comment type="similarity">
    <text evidence="1">Belongs to the bacterial solute-binding protein 8 family.</text>
</comment>
<dbReference type="Pfam" id="PF01497">
    <property type="entry name" value="Peripla_BP_2"/>
    <property type="match status" value="1"/>
</dbReference>
<dbReference type="PROSITE" id="PS51318">
    <property type="entry name" value="TAT"/>
    <property type="match status" value="1"/>
</dbReference>
<organism evidence="5 6">
    <name type="scientific">Tractidigestivibacter scatoligenes</name>
    <name type="common">Olsenella scatoligenes</name>
    <dbReference type="NCBI Taxonomy" id="1299998"/>
    <lineage>
        <taxon>Bacteria</taxon>
        <taxon>Bacillati</taxon>
        <taxon>Actinomycetota</taxon>
        <taxon>Coriobacteriia</taxon>
        <taxon>Coriobacteriales</taxon>
        <taxon>Atopobiaceae</taxon>
        <taxon>Tractidigestivibacter</taxon>
    </lineage>
</organism>
<keyword evidence="6" id="KW-1185">Reference proteome</keyword>
<gene>
    <name evidence="5" type="ORF">AUL39_07730</name>
</gene>
<dbReference type="Gene3D" id="1.20.58.2180">
    <property type="match status" value="1"/>
</dbReference>
<evidence type="ECO:0000256" key="2">
    <source>
        <dbReference type="SAM" id="MobiDB-lite"/>
    </source>
</evidence>
<comment type="caution">
    <text evidence="5">The sequence shown here is derived from an EMBL/GenBank/DDBJ whole genome shotgun (WGS) entry which is preliminary data.</text>
</comment>
<accession>A0A100YV54</accession>
<dbReference type="PROSITE" id="PS51257">
    <property type="entry name" value="PROKAR_LIPOPROTEIN"/>
    <property type="match status" value="1"/>
</dbReference>
<protein>
    <submittedName>
        <fullName evidence="5">ABC transporter substrate-binding protein</fullName>
    </submittedName>
</protein>